<dbReference type="EMBL" id="BJYE01000032">
    <property type="protein sequence ID" value="GEN57545.1"/>
    <property type="molecule type" value="Genomic_DNA"/>
</dbReference>
<evidence type="ECO:0000313" key="3">
    <source>
        <dbReference type="Proteomes" id="UP000321400"/>
    </source>
</evidence>
<reference evidence="2 3" key="1">
    <citation type="submission" date="2019-07" db="EMBL/GenBank/DDBJ databases">
        <title>Whole genome shotgun sequence of Halolactibacillus alkaliphilus NBRC 103919.</title>
        <authorList>
            <person name="Hosoyama A."/>
            <person name="Uohara A."/>
            <person name="Ohji S."/>
            <person name="Ichikawa N."/>
        </authorList>
    </citation>
    <scope>NUCLEOTIDE SEQUENCE [LARGE SCALE GENOMIC DNA]</scope>
    <source>
        <strain evidence="2 3">NBRC 103919</strain>
    </source>
</reference>
<feature type="coiled-coil region" evidence="1">
    <location>
        <begin position="10"/>
        <end position="44"/>
    </location>
</feature>
<dbReference type="STRING" id="442899.SAMN05720591_12612"/>
<evidence type="ECO:0000256" key="1">
    <source>
        <dbReference type="SAM" id="Coils"/>
    </source>
</evidence>
<name>A0A511X3Q7_9BACI</name>
<evidence type="ECO:0000313" key="2">
    <source>
        <dbReference type="EMBL" id="GEN57545.1"/>
    </source>
</evidence>
<dbReference type="AlphaFoldDB" id="A0A511X3Q7"/>
<dbReference type="Proteomes" id="UP000321400">
    <property type="component" value="Unassembled WGS sequence"/>
</dbReference>
<accession>A0A511X3Q7</accession>
<keyword evidence="1" id="KW-0175">Coiled coil</keyword>
<sequence length="190" mass="22281">MLFLFVLAGCQSEEADTASLLSQIKEQEEEMARLIRDNQALRASIQQLQRPQAFSYIEQLGEEARGHYQAFLKSEDLSHFESFTSDEMFVVFLHSVATGEDRVSTLILYNDGSFSDELELQGYYQENIFREYSEMAFDFRYFYDLHVDELQSREDKDIVKMSVRFELFSATHVAELRKQDNIWKVFAGPY</sequence>
<protein>
    <submittedName>
        <fullName evidence="2">Uncharacterized protein</fullName>
    </submittedName>
</protein>
<organism evidence="2 3">
    <name type="scientific">Halolactibacillus alkaliphilus</name>
    <dbReference type="NCBI Taxonomy" id="442899"/>
    <lineage>
        <taxon>Bacteria</taxon>
        <taxon>Bacillati</taxon>
        <taxon>Bacillota</taxon>
        <taxon>Bacilli</taxon>
        <taxon>Bacillales</taxon>
        <taxon>Bacillaceae</taxon>
        <taxon>Halolactibacillus</taxon>
    </lineage>
</organism>
<comment type="caution">
    <text evidence="2">The sequence shown here is derived from an EMBL/GenBank/DDBJ whole genome shotgun (WGS) entry which is preliminary data.</text>
</comment>
<proteinExistence type="predicted"/>
<gene>
    <name evidence="2" type="ORF">HAL01_20090</name>
</gene>
<keyword evidence="3" id="KW-1185">Reference proteome</keyword>